<gene>
    <name evidence="1" type="ORF">ACFPK1_15245</name>
</gene>
<dbReference type="Proteomes" id="UP001596175">
    <property type="component" value="Unassembled WGS sequence"/>
</dbReference>
<keyword evidence="2" id="KW-1185">Reference proteome</keyword>
<sequence length="51" mass="5561">MALCLCGALLARLLLARRHDRDLDELDDLEKGADVGTLPGPRTVTAAWSDR</sequence>
<accession>A0ABV9ZDW2</accession>
<dbReference type="RefSeq" id="WP_378021774.1">
    <property type="nucleotide sequence ID" value="NZ_JBHSKG010000007.1"/>
</dbReference>
<evidence type="ECO:0000313" key="1">
    <source>
        <dbReference type="EMBL" id="MFC5139594.1"/>
    </source>
</evidence>
<proteinExistence type="predicted"/>
<evidence type="ECO:0000313" key="2">
    <source>
        <dbReference type="Proteomes" id="UP001596175"/>
    </source>
</evidence>
<comment type="caution">
    <text evidence="1">The sequence shown here is derived from an EMBL/GenBank/DDBJ whole genome shotgun (WGS) entry which is preliminary data.</text>
</comment>
<dbReference type="EMBL" id="JBHSKG010000007">
    <property type="protein sequence ID" value="MFC5139594.1"/>
    <property type="molecule type" value="Genomic_DNA"/>
</dbReference>
<name>A0ABV9ZDW2_9PSEU</name>
<organism evidence="1 2">
    <name type="scientific">Actinomycetospora rhizophila</name>
    <dbReference type="NCBI Taxonomy" id="1416876"/>
    <lineage>
        <taxon>Bacteria</taxon>
        <taxon>Bacillati</taxon>
        <taxon>Actinomycetota</taxon>
        <taxon>Actinomycetes</taxon>
        <taxon>Pseudonocardiales</taxon>
        <taxon>Pseudonocardiaceae</taxon>
        <taxon>Actinomycetospora</taxon>
    </lineage>
</organism>
<reference evidence="2" key="1">
    <citation type="journal article" date="2019" name="Int. J. Syst. Evol. Microbiol.">
        <title>The Global Catalogue of Microorganisms (GCM) 10K type strain sequencing project: providing services to taxonomists for standard genome sequencing and annotation.</title>
        <authorList>
            <consortium name="The Broad Institute Genomics Platform"/>
            <consortium name="The Broad Institute Genome Sequencing Center for Infectious Disease"/>
            <person name="Wu L."/>
            <person name="Ma J."/>
        </authorList>
    </citation>
    <scope>NUCLEOTIDE SEQUENCE [LARGE SCALE GENOMIC DNA]</scope>
    <source>
        <strain evidence="2">XZYJ18</strain>
    </source>
</reference>
<protein>
    <submittedName>
        <fullName evidence="1">Uncharacterized protein</fullName>
    </submittedName>
</protein>